<dbReference type="GO" id="GO:1990246">
    <property type="term" value="C:uniplex complex"/>
    <property type="evidence" value="ECO:0007669"/>
    <property type="project" value="TreeGrafter"/>
</dbReference>
<dbReference type="PANTHER" id="PTHR13462:SF10">
    <property type="entry name" value="CALCIUM UNIPORTER PROTEIN, MITOCHONDRIAL"/>
    <property type="match status" value="1"/>
</dbReference>
<keyword evidence="23" id="KW-1185">Reference proteome</keyword>
<feature type="region of interest" description="Disordered" evidence="19">
    <location>
        <begin position="306"/>
        <end position="329"/>
    </location>
</feature>
<evidence type="ECO:0000256" key="19">
    <source>
        <dbReference type="SAM" id="MobiDB-lite"/>
    </source>
</evidence>
<evidence type="ECO:0000256" key="9">
    <source>
        <dbReference type="ARBA" id="ARBA00022989"/>
    </source>
</evidence>
<keyword evidence="11" id="KW-0496">Mitochondrion</keyword>
<keyword evidence="13" id="KW-0407">Ion channel</keyword>
<protein>
    <recommendedName>
        <fullName evidence="16">Calcium uniporter protein, mitochondrial</fullName>
    </recommendedName>
</protein>
<keyword evidence="4" id="KW-0109">Calcium transport</keyword>
<organism evidence="22 23">
    <name type="scientific">Meripilus lineatus</name>
    <dbReference type="NCBI Taxonomy" id="2056292"/>
    <lineage>
        <taxon>Eukaryota</taxon>
        <taxon>Fungi</taxon>
        <taxon>Dikarya</taxon>
        <taxon>Basidiomycota</taxon>
        <taxon>Agaricomycotina</taxon>
        <taxon>Agaricomycetes</taxon>
        <taxon>Polyporales</taxon>
        <taxon>Meripilaceae</taxon>
        <taxon>Meripilus</taxon>
    </lineage>
</organism>
<evidence type="ECO:0000313" key="22">
    <source>
        <dbReference type="EMBL" id="KAJ3484914.1"/>
    </source>
</evidence>
<dbReference type="GO" id="GO:0051560">
    <property type="term" value="P:mitochondrial calcium ion homeostasis"/>
    <property type="evidence" value="ECO:0007669"/>
    <property type="project" value="InterPro"/>
</dbReference>
<keyword evidence="9 20" id="KW-1133">Transmembrane helix</keyword>
<evidence type="ECO:0000256" key="13">
    <source>
        <dbReference type="ARBA" id="ARBA00023303"/>
    </source>
</evidence>
<keyword evidence="10" id="KW-0406">Ion transport</keyword>
<comment type="subcellular location">
    <subcellularLocation>
        <location evidence="1">Mitochondrion inner membrane</location>
        <topology evidence="1">Multi-pass membrane protein</topology>
    </subcellularLocation>
</comment>
<dbReference type="GO" id="GO:0003677">
    <property type="term" value="F:DNA binding"/>
    <property type="evidence" value="ECO:0007669"/>
    <property type="project" value="UniProtKB-UniRule"/>
</dbReference>
<evidence type="ECO:0000256" key="8">
    <source>
        <dbReference type="ARBA" id="ARBA00022837"/>
    </source>
</evidence>
<keyword evidence="5" id="KW-0107">Calcium channel</keyword>
<dbReference type="SUPFAM" id="SSF47095">
    <property type="entry name" value="HMG-box"/>
    <property type="match status" value="1"/>
</dbReference>
<evidence type="ECO:0000256" key="2">
    <source>
        <dbReference type="ARBA" id="ARBA00005653"/>
    </source>
</evidence>
<evidence type="ECO:0000256" key="12">
    <source>
        <dbReference type="ARBA" id="ARBA00023136"/>
    </source>
</evidence>
<evidence type="ECO:0000256" key="6">
    <source>
        <dbReference type="ARBA" id="ARBA00022692"/>
    </source>
</evidence>
<evidence type="ECO:0000256" key="7">
    <source>
        <dbReference type="ARBA" id="ARBA00022792"/>
    </source>
</evidence>
<dbReference type="InterPro" id="IPR039055">
    <property type="entry name" value="MCU_fam"/>
</dbReference>
<comment type="similarity">
    <text evidence="2">Belongs to the MCU (TC 1.A.77) family.</text>
</comment>
<comment type="caution">
    <text evidence="22">The sequence shown here is derived from an EMBL/GenBank/DDBJ whole genome shotgun (WGS) entry which is preliminary data.</text>
</comment>
<proteinExistence type="inferred from homology"/>
<evidence type="ECO:0000256" key="16">
    <source>
        <dbReference type="ARBA" id="ARBA00044981"/>
    </source>
</evidence>
<keyword evidence="6 20" id="KW-0812">Transmembrane</keyword>
<dbReference type="GO" id="GO:0005634">
    <property type="term" value="C:nucleus"/>
    <property type="evidence" value="ECO:0007669"/>
    <property type="project" value="UniProtKB-UniRule"/>
</dbReference>
<comment type="subunit">
    <text evidence="15">Homotetramer, assembles in a dimer or dimers configuration with two interfaces.</text>
</comment>
<sequence length="572" mass="65439">MPRTKAQSRRFRSGPSRPLNTSKREGTRAPNAFFVYRGEQWAKLKDEPTYSCMQQPEFLKMIAKNWQEVKLDPTSYAGYQEKARRERDRRDRILAEENIENERIPLGEVPYQQEGDAPSNAHVNQGGVPDVPYGMRFTRLIHFEDLRDLREFYERMITTYTRAQTRSEIPGQIDRQASNLGLVFTVVGCPPRPGVGHLYLDCGQFPDSAIRRRLATSSHHAEDLNVAHSRFLAEAPAQASWKGSANTIDGIMNGNGEDVDSRLVKVCPDLVLWLLLANACPRETFPDFISLFKLILPVDLIHSETSKANHSDRKVEESSPPTAFLPHPSQPLSHISRLIISALSPTLFSNRSGEPSVDVPFRSATAKGNPYRWSDSTDMGDFIRDAAKAAEFRIHVTVREYTEGLRSTEKRERDRTITLPIELKGMEELKKECDREAHRGARRMAVGGFGMLVVYWGTVARLTFWDYGWDVMEPITYLSGLSTVILGYLWFLYQGRELSYSSILDRSISARRQALFTSKGLDIERWMELVNERKVLRREIENIRGEYEGRHESESDKKKQEKDSNSVSEEEE</sequence>
<reference evidence="22" key="1">
    <citation type="submission" date="2022-07" db="EMBL/GenBank/DDBJ databases">
        <title>Genome Sequence of Physisporinus lineatus.</title>
        <authorList>
            <person name="Buettner E."/>
        </authorList>
    </citation>
    <scope>NUCLEOTIDE SEQUENCE</scope>
    <source>
        <strain evidence="22">VT162</strain>
    </source>
</reference>
<keyword evidence="18" id="KW-0539">Nucleus</keyword>
<keyword evidence="8" id="KW-0106">Calcium</keyword>
<dbReference type="EMBL" id="JANAWD010000171">
    <property type="protein sequence ID" value="KAJ3484914.1"/>
    <property type="molecule type" value="Genomic_DNA"/>
</dbReference>
<evidence type="ECO:0000256" key="3">
    <source>
        <dbReference type="ARBA" id="ARBA00022448"/>
    </source>
</evidence>
<dbReference type="GO" id="GO:0005262">
    <property type="term" value="F:calcium channel activity"/>
    <property type="evidence" value="ECO:0007669"/>
    <property type="project" value="UniProtKB-KW"/>
</dbReference>
<feature type="transmembrane region" description="Helical" evidence="20">
    <location>
        <begin position="444"/>
        <end position="463"/>
    </location>
</feature>
<dbReference type="InterPro" id="IPR036910">
    <property type="entry name" value="HMG_box_dom_sf"/>
</dbReference>
<keyword evidence="3" id="KW-0813">Transport</keyword>
<dbReference type="Gene3D" id="1.10.30.10">
    <property type="entry name" value="High mobility group box domain"/>
    <property type="match status" value="1"/>
</dbReference>
<keyword evidence="7" id="KW-0999">Mitochondrion inner membrane</keyword>
<evidence type="ECO:0000259" key="21">
    <source>
        <dbReference type="PROSITE" id="PS50118"/>
    </source>
</evidence>
<dbReference type="AlphaFoldDB" id="A0AAD5V300"/>
<feature type="compositionally biased region" description="Basic and acidic residues" evidence="19">
    <location>
        <begin position="547"/>
        <end position="564"/>
    </location>
</feature>
<evidence type="ECO:0000256" key="18">
    <source>
        <dbReference type="PROSITE-ProRule" id="PRU00267"/>
    </source>
</evidence>
<evidence type="ECO:0000256" key="15">
    <source>
        <dbReference type="ARBA" id="ARBA00044966"/>
    </source>
</evidence>
<evidence type="ECO:0000256" key="5">
    <source>
        <dbReference type="ARBA" id="ARBA00022673"/>
    </source>
</evidence>
<dbReference type="PANTHER" id="PTHR13462">
    <property type="entry name" value="CALCIUM UNIPORTER PROTEIN, MITOCHONDRIAL"/>
    <property type="match status" value="1"/>
</dbReference>
<keyword evidence="18" id="KW-0238">DNA-binding</keyword>
<evidence type="ECO:0000256" key="11">
    <source>
        <dbReference type="ARBA" id="ARBA00023128"/>
    </source>
</evidence>
<feature type="DNA-binding region" description="HMG box" evidence="18">
    <location>
        <begin position="26"/>
        <end position="98"/>
    </location>
</feature>
<evidence type="ECO:0000256" key="17">
    <source>
        <dbReference type="ARBA" id="ARBA00045938"/>
    </source>
</evidence>
<feature type="region of interest" description="Disordered" evidence="19">
    <location>
        <begin position="547"/>
        <end position="572"/>
    </location>
</feature>
<feature type="region of interest" description="Disordered" evidence="19">
    <location>
        <begin position="1"/>
        <end position="26"/>
    </location>
</feature>
<dbReference type="InterPro" id="IPR009071">
    <property type="entry name" value="HMG_box_dom"/>
</dbReference>
<dbReference type="PROSITE" id="PS50118">
    <property type="entry name" value="HMG_BOX_2"/>
    <property type="match status" value="1"/>
</dbReference>
<feature type="compositionally biased region" description="Basic and acidic residues" evidence="19">
    <location>
        <begin position="306"/>
        <end position="317"/>
    </location>
</feature>
<dbReference type="GO" id="GO:0036444">
    <property type="term" value="P:calcium import into the mitochondrion"/>
    <property type="evidence" value="ECO:0007669"/>
    <property type="project" value="TreeGrafter"/>
</dbReference>
<dbReference type="Proteomes" id="UP001212997">
    <property type="component" value="Unassembled WGS sequence"/>
</dbReference>
<comment type="catalytic activity">
    <reaction evidence="14">
        <text>Ca(2+)(in) = Ca(2+)(out)</text>
        <dbReference type="Rhea" id="RHEA:29671"/>
        <dbReference type="ChEBI" id="CHEBI:29108"/>
    </reaction>
</comment>
<evidence type="ECO:0000256" key="4">
    <source>
        <dbReference type="ARBA" id="ARBA00022568"/>
    </source>
</evidence>
<name>A0AAD5V300_9APHY</name>
<feature type="domain" description="HMG box" evidence="21">
    <location>
        <begin position="26"/>
        <end position="98"/>
    </location>
</feature>
<evidence type="ECO:0000256" key="10">
    <source>
        <dbReference type="ARBA" id="ARBA00023065"/>
    </source>
</evidence>
<evidence type="ECO:0000313" key="23">
    <source>
        <dbReference type="Proteomes" id="UP001212997"/>
    </source>
</evidence>
<comment type="function">
    <text evidence="17">Highly selective calcium channel localized to the inner mitochondrial membrane, which mediates calcium uptake into the mitochondrial matrix. Mitochondrial calcium homeostasis plays key roles in cellular physiology and regulates ATP production, cytoplasmic calcium signals and activation of cell death pathways. Sufficient to operate as a pore-forming channel without the need of calcium-sensor or auxiliary subunit.</text>
</comment>
<dbReference type="Pfam" id="PF04678">
    <property type="entry name" value="MCU"/>
    <property type="match status" value="1"/>
</dbReference>
<feature type="transmembrane region" description="Helical" evidence="20">
    <location>
        <begin position="475"/>
        <end position="493"/>
    </location>
</feature>
<dbReference type="GO" id="GO:0015292">
    <property type="term" value="F:uniporter activity"/>
    <property type="evidence" value="ECO:0007669"/>
    <property type="project" value="TreeGrafter"/>
</dbReference>
<dbReference type="InterPro" id="IPR006769">
    <property type="entry name" value="MCU_C"/>
</dbReference>
<gene>
    <name evidence="22" type="ORF">NLI96_g5319</name>
</gene>
<accession>A0AAD5V300</accession>
<evidence type="ECO:0000256" key="14">
    <source>
        <dbReference type="ARBA" id="ARBA00036634"/>
    </source>
</evidence>
<feature type="compositionally biased region" description="Basic residues" evidence="19">
    <location>
        <begin position="1"/>
        <end position="12"/>
    </location>
</feature>
<evidence type="ECO:0000256" key="1">
    <source>
        <dbReference type="ARBA" id="ARBA00004448"/>
    </source>
</evidence>
<keyword evidence="12 20" id="KW-0472">Membrane</keyword>
<evidence type="ECO:0000256" key="20">
    <source>
        <dbReference type="SAM" id="Phobius"/>
    </source>
</evidence>